<dbReference type="AlphaFoldDB" id="A0A915E1H4"/>
<name>A0A915E1H4_9BILA</name>
<protein>
    <submittedName>
        <fullName evidence="2">Uncharacterized protein</fullName>
    </submittedName>
</protein>
<keyword evidence="1" id="KW-1185">Reference proteome</keyword>
<proteinExistence type="predicted"/>
<dbReference type="WBParaSite" id="jg25693">
    <property type="protein sequence ID" value="jg25693"/>
    <property type="gene ID" value="jg25693"/>
</dbReference>
<evidence type="ECO:0000313" key="2">
    <source>
        <dbReference type="WBParaSite" id="jg25693"/>
    </source>
</evidence>
<dbReference type="Proteomes" id="UP000887574">
    <property type="component" value="Unplaced"/>
</dbReference>
<accession>A0A915E1H4</accession>
<evidence type="ECO:0000313" key="1">
    <source>
        <dbReference type="Proteomes" id="UP000887574"/>
    </source>
</evidence>
<organism evidence="1 2">
    <name type="scientific">Ditylenchus dipsaci</name>
    <dbReference type="NCBI Taxonomy" id="166011"/>
    <lineage>
        <taxon>Eukaryota</taxon>
        <taxon>Metazoa</taxon>
        <taxon>Ecdysozoa</taxon>
        <taxon>Nematoda</taxon>
        <taxon>Chromadorea</taxon>
        <taxon>Rhabditida</taxon>
        <taxon>Tylenchina</taxon>
        <taxon>Tylenchomorpha</taxon>
        <taxon>Sphaerularioidea</taxon>
        <taxon>Anguinidae</taxon>
        <taxon>Anguininae</taxon>
        <taxon>Ditylenchus</taxon>
    </lineage>
</organism>
<sequence>MKSAFKGAILEIGNYSETGSERMFHKFIEDIYPLFCHRLSGILLKITRPTLDNPPVKTSLLLLLLLKECPAIKLLVFYSDYRDQGLLYQSEIVDWLHQYSCPPVNRSINIFAAGTTDIALRNCTAVSVVEELKRIFELTTQRCHFRIAFEIVLESLQENNFEFTLTNIITAEQLVNIMYSSQNISEAIKMSSRRRMCLAEYFLRLLDIFNVTCQPNDIQVPPEYRLNLA</sequence>
<reference evidence="2" key="1">
    <citation type="submission" date="2022-11" db="UniProtKB">
        <authorList>
            <consortium name="WormBaseParasite"/>
        </authorList>
    </citation>
    <scope>IDENTIFICATION</scope>
</reference>